<evidence type="ECO:0000256" key="1">
    <source>
        <dbReference type="SAM" id="Coils"/>
    </source>
</evidence>
<dbReference type="EMBL" id="PPED02000001">
    <property type="protein sequence ID" value="PWN71282.1"/>
    <property type="molecule type" value="Genomic_DNA"/>
</dbReference>
<accession>A0A316XBW7</accession>
<sequence length="328" mass="37827">MKNLIFILLATSLTACGQKKNENMKTSQDIYTIEKEIKHFDNQPHYGAYISTNNCSFDILINGMPVIKYMDTSGSGLSGSYFPLNWNIATKGSQKITIKLRPGFNQNTNVLNETLHANSGVQIKIVKSMTNKDGSLGDEEEVKNYITPQKEFENKKVASYDGLKSFEDQFTFNAEVPYSINNLETAEVLVTKDEQKLKKLESEVVAKYNEIRNIYMQGTKDDLASLNYNKEKRVAQQLYLSDKDIKERWDNDYQFRTDSNLEFFDLKPIENYKMTFYADGKIVCLEKINNEKSALWGGFKKKDKDVVTTTYISLYLYRPKNSNKLEIY</sequence>
<name>A0A316XBW7_9FLAO</name>
<evidence type="ECO:0000313" key="3">
    <source>
        <dbReference type="Proteomes" id="UP000236594"/>
    </source>
</evidence>
<feature type="coiled-coil region" evidence="1">
    <location>
        <begin position="183"/>
        <end position="210"/>
    </location>
</feature>
<organism evidence="2 3">
    <name type="scientific">Chryseobacterium phosphatilyticum</name>
    <dbReference type="NCBI Taxonomy" id="475075"/>
    <lineage>
        <taxon>Bacteria</taxon>
        <taxon>Pseudomonadati</taxon>
        <taxon>Bacteroidota</taxon>
        <taxon>Flavobacteriia</taxon>
        <taxon>Flavobacteriales</taxon>
        <taxon>Weeksellaceae</taxon>
        <taxon>Chryseobacterium group</taxon>
        <taxon>Chryseobacterium</taxon>
    </lineage>
</organism>
<keyword evidence="1" id="KW-0175">Coiled coil</keyword>
<reference evidence="2 3" key="1">
    <citation type="submission" date="2018-04" db="EMBL/GenBank/DDBJ databases">
        <title>Draft Genome Sequence of Phosphate-Solubilizing Chryseobacterium sp. ISE14 that is a Biocontrol and Plant Growth-Promoting Rhizobacterium Isolated from Cucumber.</title>
        <authorList>
            <person name="Jeong J.-J."/>
            <person name="Sang M.K."/>
            <person name="Choi I.-G."/>
            <person name="Kim K.D."/>
        </authorList>
    </citation>
    <scope>NUCLEOTIDE SEQUENCE [LARGE SCALE GENOMIC DNA]</scope>
    <source>
        <strain evidence="2 3">ISE14</strain>
    </source>
</reference>
<comment type="caution">
    <text evidence="2">The sequence shown here is derived from an EMBL/GenBank/DDBJ whole genome shotgun (WGS) entry which is preliminary data.</text>
</comment>
<evidence type="ECO:0000313" key="2">
    <source>
        <dbReference type="EMBL" id="PWN71282.1"/>
    </source>
</evidence>
<dbReference type="AlphaFoldDB" id="A0A316XBW7"/>
<keyword evidence="3" id="KW-1185">Reference proteome</keyword>
<proteinExistence type="predicted"/>
<protein>
    <submittedName>
        <fullName evidence="2">Uncharacterized protein</fullName>
    </submittedName>
</protein>
<dbReference type="PROSITE" id="PS51257">
    <property type="entry name" value="PROKAR_LIPOPROTEIN"/>
    <property type="match status" value="1"/>
</dbReference>
<dbReference type="Proteomes" id="UP000236594">
    <property type="component" value="Unassembled WGS sequence"/>
</dbReference>
<gene>
    <name evidence="2" type="ORF">C1631_001270</name>
</gene>